<feature type="transmembrane region" description="Helical" evidence="6">
    <location>
        <begin position="85"/>
        <end position="105"/>
    </location>
</feature>
<feature type="domain" description="3-oxo-5-alpha-steroid 4-dehydrogenase C-terminal" evidence="7">
    <location>
        <begin position="226"/>
        <end position="311"/>
    </location>
</feature>
<evidence type="ECO:0000256" key="2">
    <source>
        <dbReference type="ARBA" id="ARBA00007742"/>
    </source>
</evidence>
<evidence type="ECO:0000256" key="6">
    <source>
        <dbReference type="SAM" id="Phobius"/>
    </source>
</evidence>
<dbReference type="PROSITE" id="PS50244">
    <property type="entry name" value="S5A_REDUCTASE"/>
    <property type="match status" value="1"/>
</dbReference>
<name>A0AAV9VBT1_9PEZI</name>
<dbReference type="GO" id="GO:0006629">
    <property type="term" value="P:lipid metabolic process"/>
    <property type="evidence" value="ECO:0007669"/>
    <property type="project" value="InterPro"/>
</dbReference>
<dbReference type="InterPro" id="IPR001104">
    <property type="entry name" value="3-oxo-5_a-steroid_4-DH_C"/>
</dbReference>
<keyword evidence="5 6" id="KW-0472">Membrane</keyword>
<dbReference type="PANTHER" id="PTHR10556">
    <property type="entry name" value="3-OXO-5-ALPHA-STEROID 4-DEHYDROGENASE"/>
    <property type="match status" value="1"/>
</dbReference>
<dbReference type="GO" id="GO:0016020">
    <property type="term" value="C:membrane"/>
    <property type="evidence" value="ECO:0007669"/>
    <property type="project" value="UniProtKB-SubCell"/>
</dbReference>
<keyword evidence="9" id="KW-1185">Reference proteome</keyword>
<evidence type="ECO:0000259" key="7">
    <source>
        <dbReference type="Pfam" id="PF02544"/>
    </source>
</evidence>
<dbReference type="GO" id="GO:0016627">
    <property type="term" value="F:oxidoreductase activity, acting on the CH-CH group of donors"/>
    <property type="evidence" value="ECO:0007669"/>
    <property type="project" value="InterPro"/>
</dbReference>
<feature type="transmembrane region" description="Helical" evidence="6">
    <location>
        <begin position="160"/>
        <end position="181"/>
    </location>
</feature>
<dbReference type="Pfam" id="PF02544">
    <property type="entry name" value="Steroid_dh"/>
    <property type="match status" value="1"/>
</dbReference>
<evidence type="ECO:0000313" key="8">
    <source>
        <dbReference type="EMBL" id="KAK6358892.1"/>
    </source>
</evidence>
<reference evidence="8 9" key="1">
    <citation type="submission" date="2019-10" db="EMBL/GenBank/DDBJ databases">
        <authorList>
            <person name="Palmer J.M."/>
        </authorList>
    </citation>
    <scope>NUCLEOTIDE SEQUENCE [LARGE SCALE GENOMIC DNA]</scope>
    <source>
        <strain evidence="8 9">TWF696</strain>
    </source>
</reference>
<feature type="transmembrane region" description="Helical" evidence="6">
    <location>
        <begin position="20"/>
        <end position="41"/>
    </location>
</feature>
<gene>
    <name evidence="8" type="ORF">TWF696_000072</name>
</gene>
<evidence type="ECO:0000313" key="9">
    <source>
        <dbReference type="Proteomes" id="UP001375240"/>
    </source>
</evidence>
<comment type="subcellular location">
    <subcellularLocation>
        <location evidence="1">Membrane</location>
        <topology evidence="1">Multi-pass membrane protein</topology>
    </subcellularLocation>
</comment>
<evidence type="ECO:0000256" key="5">
    <source>
        <dbReference type="ARBA" id="ARBA00023136"/>
    </source>
</evidence>
<keyword evidence="4 6" id="KW-1133">Transmembrane helix</keyword>
<evidence type="ECO:0000256" key="1">
    <source>
        <dbReference type="ARBA" id="ARBA00004141"/>
    </source>
</evidence>
<evidence type="ECO:0000256" key="4">
    <source>
        <dbReference type="ARBA" id="ARBA00022989"/>
    </source>
</evidence>
<comment type="similarity">
    <text evidence="2">Belongs to the steroid 5-alpha reductase family.</text>
</comment>
<feature type="transmembrane region" description="Helical" evidence="6">
    <location>
        <begin position="126"/>
        <end position="148"/>
    </location>
</feature>
<dbReference type="InterPro" id="IPR039357">
    <property type="entry name" value="SRD5A/TECR"/>
</dbReference>
<dbReference type="EMBL" id="JAVHNQ010000001">
    <property type="protein sequence ID" value="KAK6358892.1"/>
    <property type="molecule type" value="Genomic_DNA"/>
</dbReference>
<protein>
    <recommendedName>
        <fullName evidence="7">3-oxo-5-alpha-steroid 4-dehydrogenase C-terminal domain-containing protein</fullName>
    </recommendedName>
</protein>
<accession>A0AAV9VBT1</accession>
<dbReference type="AlphaFoldDB" id="A0AAV9VBT1"/>
<evidence type="ECO:0000256" key="3">
    <source>
        <dbReference type="ARBA" id="ARBA00022692"/>
    </source>
</evidence>
<dbReference type="PANTHER" id="PTHR10556:SF43">
    <property type="entry name" value="STEROID 5-ALPHA-REDUCTASE DET2"/>
    <property type="match status" value="1"/>
</dbReference>
<organism evidence="8 9">
    <name type="scientific">Orbilia brochopaga</name>
    <dbReference type="NCBI Taxonomy" id="3140254"/>
    <lineage>
        <taxon>Eukaryota</taxon>
        <taxon>Fungi</taxon>
        <taxon>Dikarya</taxon>
        <taxon>Ascomycota</taxon>
        <taxon>Pezizomycotina</taxon>
        <taxon>Orbiliomycetes</taxon>
        <taxon>Orbiliales</taxon>
        <taxon>Orbiliaceae</taxon>
        <taxon>Orbilia</taxon>
    </lineage>
</organism>
<dbReference type="Proteomes" id="UP001375240">
    <property type="component" value="Unassembled WGS sequence"/>
</dbReference>
<sequence length="311" mass="34811">MDFSTALEGVREHMFSPDAAVWRAHVRFFHFAPIVCAPMALITTPMGKTSVNSIFNLPGKLSWILMELVSPLSFLMTVYRNSATLLATMAALPAAHKVLTALYFIHYAHRALISPLRAPSYAPAHIVVLLFASAFNYLNAYGLAGWLLRHGHVDVEGAGGQLRFAAGVAIWAIGFAGNVWHEDILYEIRRRAKREAAQLAARKKRDGDGVGDGMQELDAGKDRLVVRADNGHIYEVPQGGLYEYCWHPHYFMEWVEWTGYLIAAGWCPPVVNLLVNEIALMTPRAFQGVEFYKARFGRRMPVRRAVVPFLL</sequence>
<proteinExistence type="inferred from homology"/>
<keyword evidence="3 6" id="KW-0812">Transmembrane</keyword>
<comment type="caution">
    <text evidence="8">The sequence shown here is derived from an EMBL/GenBank/DDBJ whole genome shotgun (WGS) entry which is preliminary data.</text>
</comment>